<dbReference type="AlphaFoldDB" id="A0A6P1DCA4"/>
<dbReference type="Proteomes" id="UP000468928">
    <property type="component" value="Unassembled WGS sequence"/>
</dbReference>
<dbReference type="EMBL" id="JAAGUZ010000104">
    <property type="protein sequence ID" value="NEW47828.1"/>
    <property type="molecule type" value="Genomic_DNA"/>
</dbReference>
<name>A0A6P1DCA4_9NOCA</name>
<evidence type="ECO:0000313" key="1">
    <source>
        <dbReference type="EMBL" id="NEW47828.1"/>
    </source>
</evidence>
<gene>
    <name evidence="1" type="ORF">GV789_25835</name>
</gene>
<sequence>MTRTLLRELARLRELTAGVRCELSGSLFRRLVRLRELTAGVGHELSGSLFRRLVRLRELTAGVRCELSGSLFRRLVRLRELSAGVRHELLGRLLELTGPCLGGADACELVRTEQRFVHRVHRRGIGRPGAVIRLGFRRIAR</sequence>
<evidence type="ECO:0000313" key="2">
    <source>
        <dbReference type="Proteomes" id="UP000468928"/>
    </source>
</evidence>
<protein>
    <submittedName>
        <fullName evidence="1">Uncharacterized protein</fullName>
    </submittedName>
</protein>
<accession>A0A6P1DCA4</accession>
<reference evidence="1 2" key="1">
    <citation type="submission" date="2020-01" db="EMBL/GenBank/DDBJ databases">
        <title>Genetics and antimicrobial susceptibilities of Nocardia species isolated from the soil; a comparison with species isolated from humans.</title>
        <authorList>
            <person name="Carrasco G."/>
            <person name="Monzon S."/>
            <person name="Sansegundo M."/>
            <person name="Garcia E."/>
            <person name="Garrido N."/>
            <person name="Medina M.J."/>
            <person name="Villalon P."/>
            <person name="Ramirez-Arocha A.C."/>
            <person name="Jimenez P."/>
            <person name="Cuesta I."/>
            <person name="Valdezate S."/>
        </authorList>
    </citation>
    <scope>NUCLEOTIDE SEQUENCE [LARGE SCALE GENOMIC DNA]</scope>
    <source>
        <strain evidence="1 2">CNM20110639</strain>
    </source>
</reference>
<organism evidence="1 2">
    <name type="scientific">Nocardia cyriacigeorgica</name>
    <dbReference type="NCBI Taxonomy" id="135487"/>
    <lineage>
        <taxon>Bacteria</taxon>
        <taxon>Bacillati</taxon>
        <taxon>Actinomycetota</taxon>
        <taxon>Actinomycetes</taxon>
        <taxon>Mycobacteriales</taxon>
        <taxon>Nocardiaceae</taxon>
        <taxon>Nocardia</taxon>
    </lineage>
</organism>
<proteinExistence type="predicted"/>
<comment type="caution">
    <text evidence="1">The sequence shown here is derived from an EMBL/GenBank/DDBJ whole genome shotgun (WGS) entry which is preliminary data.</text>
</comment>